<dbReference type="KEGG" id="pprt:ET464_00155"/>
<gene>
    <name evidence="1" type="ORF">ET464_00155</name>
</gene>
<keyword evidence="2" id="KW-1185">Reference proteome</keyword>
<dbReference type="EMBL" id="CP035492">
    <property type="protein sequence ID" value="QAY65034.1"/>
    <property type="molecule type" value="Genomic_DNA"/>
</dbReference>
<name>A0A4P6EQC8_9BACL</name>
<reference evidence="1 2" key="1">
    <citation type="submission" date="2019-01" db="EMBL/GenBank/DDBJ databases">
        <title>Genome sequencing of strain FW100M-2.</title>
        <authorList>
            <person name="Heo J."/>
            <person name="Kim S.-J."/>
            <person name="Kim J.-S."/>
            <person name="Hong S.-B."/>
            <person name="Kwon S.-W."/>
        </authorList>
    </citation>
    <scope>NUCLEOTIDE SEQUENCE [LARGE SCALE GENOMIC DNA]</scope>
    <source>
        <strain evidence="1 2">FW100M-2</strain>
    </source>
</reference>
<evidence type="ECO:0000313" key="1">
    <source>
        <dbReference type="EMBL" id="QAY65034.1"/>
    </source>
</evidence>
<dbReference type="OrthoDB" id="9852081at2"/>
<evidence type="ECO:0000313" key="2">
    <source>
        <dbReference type="Proteomes" id="UP000293568"/>
    </source>
</evidence>
<accession>A0A4P6EQC8</accession>
<protein>
    <submittedName>
        <fullName evidence="1">Uncharacterized protein</fullName>
    </submittedName>
</protein>
<organism evidence="1 2">
    <name type="scientific">Paenibacillus protaetiae</name>
    <dbReference type="NCBI Taxonomy" id="2509456"/>
    <lineage>
        <taxon>Bacteria</taxon>
        <taxon>Bacillati</taxon>
        <taxon>Bacillota</taxon>
        <taxon>Bacilli</taxon>
        <taxon>Bacillales</taxon>
        <taxon>Paenibacillaceae</taxon>
        <taxon>Paenibacillus</taxon>
    </lineage>
</organism>
<dbReference type="Proteomes" id="UP000293568">
    <property type="component" value="Chromosome"/>
</dbReference>
<sequence length="85" mass="9917">MGQLKVRFTVEHHNEQNSFTCLDELRQYSYSNSLLSRVTDFEVRIKRAAADEWLRKKLVALTHPFEISLIHKKADSTPSDLTQRA</sequence>
<dbReference type="RefSeq" id="WP_129437173.1">
    <property type="nucleotide sequence ID" value="NZ_CP035492.1"/>
</dbReference>
<proteinExistence type="predicted"/>
<dbReference type="AlphaFoldDB" id="A0A4P6EQC8"/>